<dbReference type="Gene3D" id="3.30.530.20">
    <property type="match status" value="1"/>
</dbReference>
<sequence length="459" mass="51067">MSDTRFTASSLFPCTAAELYAWHSRPGALERLIPPWEKTRVMVREGGIDPGGRVTMEMHAGPIPYLWHARHVKNTPGVMFQDIQERGPFARWTHTHFFTDTANGALLEDRIDYALPGSFLVPAFAVKMVDRTLQRIFRYRHDTLHADIELHRRCSTKPQRILISGASGILGSALRPLLVTGGHDVWTLVRRRPDRSKQEIYWDPPSGHLNLAGLPPFDSVIHLAGDNIGGGRWTMAKKRQVIDSRVQGTGLIARTIAQLPTPPKVLLTASAVGFYGNCFDCCMREEDQAGNDFISDVCNLWEQAAQPAEDRGIRTVIMRIGVVLTPRGGALERLLSTAPIGFPRRFGDGDQFISWIGINDMISAILHALCTDSLHGPVNIAAPYPATNSELLHTLARVLRRPLLPPIPAGMLRTMYGQMAEEVLLGGCRVATDKLQQSGYRFRHADLEQTLRHLLGRCT</sequence>
<evidence type="ECO:0000259" key="3">
    <source>
        <dbReference type="Pfam" id="PF01370"/>
    </source>
</evidence>
<comment type="similarity">
    <text evidence="1">Belongs to the ribosome association toxin RatA family.</text>
</comment>
<dbReference type="Pfam" id="PF01370">
    <property type="entry name" value="Epimerase"/>
    <property type="match status" value="1"/>
</dbReference>
<reference evidence="6 7" key="1">
    <citation type="submission" date="2020-05" db="EMBL/GenBank/DDBJ databases">
        <title>Complete genome of Desulfobulbus oligotrophicus.</title>
        <authorList>
            <person name="Podar M."/>
        </authorList>
    </citation>
    <scope>NUCLEOTIDE SEQUENCE [LARGE SCALE GENOMIC DNA]</scope>
    <source>
        <strain evidence="6 7">Prop6</strain>
    </source>
</reference>
<dbReference type="InterPro" id="IPR023393">
    <property type="entry name" value="START-like_dom_sf"/>
</dbReference>
<keyword evidence="7" id="KW-1185">Reference proteome</keyword>
<evidence type="ECO:0000259" key="4">
    <source>
        <dbReference type="Pfam" id="PF03364"/>
    </source>
</evidence>
<evidence type="ECO:0000313" key="6">
    <source>
        <dbReference type="EMBL" id="QQG64597.1"/>
    </source>
</evidence>
<dbReference type="InterPro" id="IPR013549">
    <property type="entry name" value="DUF1731"/>
</dbReference>
<organism evidence="6 7">
    <name type="scientific">Desulfobulbus oligotrophicus</name>
    <dbReference type="NCBI Taxonomy" id="1909699"/>
    <lineage>
        <taxon>Bacteria</taxon>
        <taxon>Pseudomonadati</taxon>
        <taxon>Thermodesulfobacteriota</taxon>
        <taxon>Desulfobulbia</taxon>
        <taxon>Desulfobulbales</taxon>
        <taxon>Desulfobulbaceae</taxon>
        <taxon>Desulfobulbus</taxon>
    </lineage>
</organism>
<dbReference type="InterPro" id="IPR010099">
    <property type="entry name" value="SDR39U1"/>
</dbReference>
<dbReference type="Gene3D" id="3.40.50.720">
    <property type="entry name" value="NAD(P)-binding Rossmann-like Domain"/>
    <property type="match status" value="1"/>
</dbReference>
<dbReference type="RefSeq" id="WP_199263429.1">
    <property type="nucleotide sequence ID" value="NZ_CP054140.1"/>
</dbReference>
<proteinExistence type="inferred from homology"/>
<dbReference type="InterPro" id="IPR001509">
    <property type="entry name" value="Epimerase_deHydtase"/>
</dbReference>
<dbReference type="SUPFAM" id="SSF51735">
    <property type="entry name" value="NAD(P)-binding Rossmann-fold domains"/>
    <property type="match status" value="1"/>
</dbReference>
<dbReference type="CDD" id="cd07820">
    <property type="entry name" value="SRPBCC_3"/>
    <property type="match status" value="1"/>
</dbReference>
<dbReference type="NCBIfam" id="TIGR01777">
    <property type="entry name" value="yfcH"/>
    <property type="match status" value="1"/>
</dbReference>
<comment type="similarity">
    <text evidence="2">Belongs to the NAD(P)-dependent epimerase/dehydratase family. SDR39U1 subfamily.</text>
</comment>
<evidence type="ECO:0000256" key="2">
    <source>
        <dbReference type="ARBA" id="ARBA00009353"/>
    </source>
</evidence>
<protein>
    <submittedName>
        <fullName evidence="6">TIGR01777 family protein</fullName>
    </submittedName>
</protein>
<evidence type="ECO:0000256" key="1">
    <source>
        <dbReference type="ARBA" id="ARBA00008918"/>
    </source>
</evidence>
<dbReference type="InterPro" id="IPR036291">
    <property type="entry name" value="NAD(P)-bd_dom_sf"/>
</dbReference>
<dbReference type="Proteomes" id="UP000596092">
    <property type="component" value="Chromosome"/>
</dbReference>
<evidence type="ECO:0000259" key="5">
    <source>
        <dbReference type="Pfam" id="PF08338"/>
    </source>
</evidence>
<name>A0A7T6APJ4_9BACT</name>
<feature type="domain" description="NAD-dependent epimerase/dehydratase" evidence="3">
    <location>
        <begin position="161"/>
        <end position="371"/>
    </location>
</feature>
<dbReference type="KEGG" id="dog:HP555_01340"/>
<dbReference type="InterPro" id="IPR005031">
    <property type="entry name" value="COQ10_START"/>
</dbReference>
<dbReference type="Pfam" id="PF08338">
    <property type="entry name" value="DUF1731"/>
    <property type="match status" value="1"/>
</dbReference>
<feature type="domain" description="Coenzyme Q-binding protein COQ10 START" evidence="4">
    <location>
        <begin position="15"/>
        <end position="134"/>
    </location>
</feature>
<accession>A0A7T6APJ4</accession>
<dbReference type="PANTHER" id="PTHR11092:SF0">
    <property type="entry name" value="EPIMERASE FAMILY PROTEIN SDR39U1"/>
    <property type="match status" value="1"/>
</dbReference>
<dbReference type="AlphaFoldDB" id="A0A7T6APJ4"/>
<dbReference type="Pfam" id="PF03364">
    <property type="entry name" value="Polyketide_cyc"/>
    <property type="match status" value="1"/>
</dbReference>
<gene>
    <name evidence="6" type="ORF">HP555_01340</name>
</gene>
<feature type="domain" description="DUF1731" evidence="5">
    <location>
        <begin position="407"/>
        <end position="454"/>
    </location>
</feature>
<dbReference type="SUPFAM" id="SSF55961">
    <property type="entry name" value="Bet v1-like"/>
    <property type="match status" value="1"/>
</dbReference>
<dbReference type="PANTHER" id="PTHR11092">
    <property type="entry name" value="SUGAR NUCLEOTIDE EPIMERASE RELATED"/>
    <property type="match status" value="1"/>
</dbReference>
<dbReference type="EMBL" id="CP054140">
    <property type="protein sequence ID" value="QQG64597.1"/>
    <property type="molecule type" value="Genomic_DNA"/>
</dbReference>
<evidence type="ECO:0000313" key="7">
    <source>
        <dbReference type="Proteomes" id="UP000596092"/>
    </source>
</evidence>